<dbReference type="AlphaFoldDB" id="A0AAV4BNR6"/>
<proteinExistence type="predicted"/>
<gene>
    <name evidence="1" type="ORF">PoB_004825900</name>
</gene>
<sequence>MKIQAGSLCLCIYNFIDSHLPTSLVVAKSAELLQVFIVDTRSHIRQYLRAGLRILIYQHTLGRYFAALASTVLLKVLRLIRIP</sequence>
<organism evidence="1 2">
    <name type="scientific">Plakobranchus ocellatus</name>
    <dbReference type="NCBI Taxonomy" id="259542"/>
    <lineage>
        <taxon>Eukaryota</taxon>
        <taxon>Metazoa</taxon>
        <taxon>Spiralia</taxon>
        <taxon>Lophotrochozoa</taxon>
        <taxon>Mollusca</taxon>
        <taxon>Gastropoda</taxon>
        <taxon>Heterobranchia</taxon>
        <taxon>Euthyneura</taxon>
        <taxon>Panpulmonata</taxon>
        <taxon>Sacoglossa</taxon>
        <taxon>Placobranchoidea</taxon>
        <taxon>Plakobranchidae</taxon>
        <taxon>Plakobranchus</taxon>
    </lineage>
</organism>
<dbReference type="Proteomes" id="UP000735302">
    <property type="component" value="Unassembled WGS sequence"/>
</dbReference>
<evidence type="ECO:0000313" key="1">
    <source>
        <dbReference type="EMBL" id="GFO21754.1"/>
    </source>
</evidence>
<keyword evidence="2" id="KW-1185">Reference proteome</keyword>
<dbReference type="EMBL" id="BLXT01005284">
    <property type="protein sequence ID" value="GFO21754.1"/>
    <property type="molecule type" value="Genomic_DNA"/>
</dbReference>
<name>A0AAV4BNR6_9GAST</name>
<protein>
    <submittedName>
        <fullName evidence="1">Uncharacterized protein</fullName>
    </submittedName>
</protein>
<comment type="caution">
    <text evidence="1">The sequence shown here is derived from an EMBL/GenBank/DDBJ whole genome shotgun (WGS) entry which is preliminary data.</text>
</comment>
<reference evidence="1 2" key="1">
    <citation type="journal article" date="2021" name="Elife">
        <title>Chloroplast acquisition without the gene transfer in kleptoplastic sea slugs, Plakobranchus ocellatus.</title>
        <authorList>
            <person name="Maeda T."/>
            <person name="Takahashi S."/>
            <person name="Yoshida T."/>
            <person name="Shimamura S."/>
            <person name="Takaki Y."/>
            <person name="Nagai Y."/>
            <person name="Toyoda A."/>
            <person name="Suzuki Y."/>
            <person name="Arimoto A."/>
            <person name="Ishii H."/>
            <person name="Satoh N."/>
            <person name="Nishiyama T."/>
            <person name="Hasebe M."/>
            <person name="Maruyama T."/>
            <person name="Minagawa J."/>
            <person name="Obokata J."/>
            <person name="Shigenobu S."/>
        </authorList>
    </citation>
    <scope>NUCLEOTIDE SEQUENCE [LARGE SCALE GENOMIC DNA]</scope>
</reference>
<accession>A0AAV4BNR6</accession>
<evidence type="ECO:0000313" key="2">
    <source>
        <dbReference type="Proteomes" id="UP000735302"/>
    </source>
</evidence>